<proteinExistence type="predicted"/>
<reference evidence="2" key="1">
    <citation type="journal article" date="2009" name="Rice">
        <title>De Novo Next Generation Sequencing of Plant Genomes.</title>
        <authorList>
            <person name="Rounsley S."/>
            <person name="Marri P.R."/>
            <person name="Yu Y."/>
            <person name="He R."/>
            <person name="Sisneros N."/>
            <person name="Goicoechea J.L."/>
            <person name="Lee S.J."/>
            <person name="Angelova A."/>
            <person name="Kudrna D."/>
            <person name="Luo M."/>
            <person name="Affourtit J."/>
            <person name="Desany B."/>
            <person name="Knight J."/>
            <person name="Niazi F."/>
            <person name="Egholm M."/>
            <person name="Wing R.A."/>
        </authorList>
    </citation>
    <scope>NUCLEOTIDE SEQUENCE [LARGE SCALE GENOMIC DNA]</scope>
    <source>
        <strain evidence="2">cv. IRGC 105608</strain>
    </source>
</reference>
<protein>
    <submittedName>
        <fullName evidence="2">Uncharacterized protein</fullName>
    </submittedName>
</protein>
<organism evidence="2">
    <name type="scientific">Oryza barthii</name>
    <dbReference type="NCBI Taxonomy" id="65489"/>
    <lineage>
        <taxon>Eukaryota</taxon>
        <taxon>Viridiplantae</taxon>
        <taxon>Streptophyta</taxon>
        <taxon>Embryophyta</taxon>
        <taxon>Tracheophyta</taxon>
        <taxon>Spermatophyta</taxon>
        <taxon>Magnoliopsida</taxon>
        <taxon>Liliopsida</taxon>
        <taxon>Poales</taxon>
        <taxon>Poaceae</taxon>
        <taxon>BOP clade</taxon>
        <taxon>Oryzoideae</taxon>
        <taxon>Oryzeae</taxon>
        <taxon>Oryzinae</taxon>
        <taxon>Oryza</taxon>
    </lineage>
</organism>
<reference evidence="2" key="2">
    <citation type="submission" date="2015-03" db="UniProtKB">
        <authorList>
            <consortium name="EnsemblPlants"/>
        </authorList>
    </citation>
    <scope>IDENTIFICATION</scope>
</reference>
<sequence length="232" mass="23166">MSTSDDAALSAAINSVTDAATSAIRKTLRPADDTVSPDDLAAAQAHVEATTAATVKAVQDAISVLVVRPSATSAAVASPSSSPTMVTVDAVALRAALGLPPTAPVDNTSGAPVTIPPVHPSTTPLVRPSTTPDLTCQASSQHSASILLNNMTTSLLAVSVLNIKALVPVVLDLGAANYSKWRCLFLVTLGKYALSDLVSTTASTALLATAGGNRSSTGGTNPAHATGFGNPS</sequence>
<dbReference type="STRING" id="65489.A0A0D3GGP6"/>
<dbReference type="Proteomes" id="UP000026960">
    <property type="component" value="Chromosome 6"/>
</dbReference>
<dbReference type="Gramene" id="OBART06G15050.1">
    <property type="protein sequence ID" value="OBART06G15050.1"/>
    <property type="gene ID" value="OBART06G15050"/>
</dbReference>
<dbReference type="EnsemblPlants" id="OBART06G15050.1">
    <property type="protein sequence ID" value="OBART06G15050.1"/>
    <property type="gene ID" value="OBART06G15050"/>
</dbReference>
<dbReference type="HOGENOM" id="CLU_1211474_0_0_1"/>
<evidence type="ECO:0000256" key="1">
    <source>
        <dbReference type="SAM" id="MobiDB-lite"/>
    </source>
</evidence>
<feature type="region of interest" description="Disordered" evidence="1">
    <location>
        <begin position="211"/>
        <end position="232"/>
    </location>
</feature>
<keyword evidence="3" id="KW-1185">Reference proteome</keyword>
<evidence type="ECO:0000313" key="3">
    <source>
        <dbReference type="Proteomes" id="UP000026960"/>
    </source>
</evidence>
<evidence type="ECO:0000313" key="2">
    <source>
        <dbReference type="EnsemblPlants" id="OBART06G15050.1"/>
    </source>
</evidence>
<accession>A0A0D3GGP6</accession>
<dbReference type="PaxDb" id="65489-OBART06G15050.1"/>
<dbReference type="AlphaFoldDB" id="A0A0D3GGP6"/>
<name>A0A0D3GGP6_9ORYZ</name>